<evidence type="ECO:0000256" key="2">
    <source>
        <dbReference type="ARBA" id="ARBA00022448"/>
    </source>
</evidence>
<dbReference type="InterPro" id="IPR055348">
    <property type="entry name" value="DctQ"/>
</dbReference>
<evidence type="ECO:0000256" key="1">
    <source>
        <dbReference type="ARBA" id="ARBA00004429"/>
    </source>
</evidence>
<evidence type="ECO:0000256" key="6">
    <source>
        <dbReference type="ARBA" id="ARBA00022989"/>
    </source>
</evidence>
<sequence length="173" mass="18583">MSHSTGAVARALNALSNLCLLASSCSLVLLVVVFGWLVFGRYVLNVTPTWVEQLSLLLVGYITFVGSATVVHEDSHLGVTLFRDMLGSPGREIATALADFILAGFGLVMAFACIDLMQFGWSTKLPMLNVPESLRTLPAFLCGAFTFVFAGARGGRQILLLLSSSDTHENRSL</sequence>
<dbReference type="GO" id="GO:0015740">
    <property type="term" value="P:C4-dicarboxylate transport"/>
    <property type="evidence" value="ECO:0007669"/>
    <property type="project" value="TreeGrafter"/>
</dbReference>
<evidence type="ECO:0000256" key="7">
    <source>
        <dbReference type="ARBA" id="ARBA00023136"/>
    </source>
</evidence>
<dbReference type="RefSeq" id="WP_206937831.1">
    <property type="nucleotide sequence ID" value="NZ_JAFLNF010000001.1"/>
</dbReference>
<keyword evidence="5 9" id="KW-0812">Transmembrane</keyword>
<dbReference type="PANTHER" id="PTHR35011">
    <property type="entry name" value="2,3-DIKETO-L-GULONATE TRAP TRANSPORTER SMALL PERMEASE PROTEIN YIAM"/>
    <property type="match status" value="1"/>
</dbReference>
<dbReference type="AlphaFoldDB" id="A0A939J7N5"/>
<comment type="caution">
    <text evidence="11">The sequence shown here is derived from an EMBL/GenBank/DDBJ whole genome shotgun (WGS) entry which is preliminary data.</text>
</comment>
<feature type="domain" description="Tripartite ATP-independent periplasmic transporters DctQ component" evidence="10">
    <location>
        <begin position="30"/>
        <end position="151"/>
    </location>
</feature>
<evidence type="ECO:0000259" key="10">
    <source>
        <dbReference type="Pfam" id="PF04290"/>
    </source>
</evidence>
<dbReference type="Pfam" id="PF04290">
    <property type="entry name" value="DctQ"/>
    <property type="match status" value="1"/>
</dbReference>
<keyword evidence="7 9" id="KW-0472">Membrane</keyword>
<dbReference type="InterPro" id="IPR007387">
    <property type="entry name" value="TRAP_DctQ"/>
</dbReference>
<organism evidence="11 12">
    <name type="scientific">Roseibium limicola</name>
    <dbReference type="NCBI Taxonomy" id="2816037"/>
    <lineage>
        <taxon>Bacteria</taxon>
        <taxon>Pseudomonadati</taxon>
        <taxon>Pseudomonadota</taxon>
        <taxon>Alphaproteobacteria</taxon>
        <taxon>Hyphomicrobiales</taxon>
        <taxon>Stappiaceae</taxon>
        <taxon>Roseibium</taxon>
    </lineage>
</organism>
<dbReference type="Proteomes" id="UP000664779">
    <property type="component" value="Unassembled WGS sequence"/>
</dbReference>
<keyword evidence="2 9" id="KW-0813">Transport</keyword>
<comment type="function">
    <text evidence="9">Part of the tripartite ATP-independent periplasmic (TRAP) transport system.</text>
</comment>
<comment type="similarity">
    <text evidence="8 9">Belongs to the TRAP transporter small permease family.</text>
</comment>
<evidence type="ECO:0000256" key="4">
    <source>
        <dbReference type="ARBA" id="ARBA00022519"/>
    </source>
</evidence>
<keyword evidence="12" id="KW-1185">Reference proteome</keyword>
<evidence type="ECO:0000256" key="3">
    <source>
        <dbReference type="ARBA" id="ARBA00022475"/>
    </source>
</evidence>
<keyword evidence="4 9" id="KW-0997">Cell inner membrane</keyword>
<accession>A0A939J7N5</accession>
<evidence type="ECO:0000313" key="12">
    <source>
        <dbReference type="Proteomes" id="UP000664779"/>
    </source>
</evidence>
<comment type="subunit">
    <text evidence="9">The complex comprises the extracytoplasmic solute receptor protein and the two transmembrane proteins.</text>
</comment>
<feature type="transmembrane region" description="Helical" evidence="9">
    <location>
        <begin position="12"/>
        <end position="39"/>
    </location>
</feature>
<dbReference type="EMBL" id="JAFLNF010000001">
    <property type="protein sequence ID" value="MBO0343989.1"/>
    <property type="molecule type" value="Genomic_DNA"/>
</dbReference>
<gene>
    <name evidence="11" type="ORF">J0X15_02055</name>
</gene>
<dbReference type="GO" id="GO:0005886">
    <property type="term" value="C:plasma membrane"/>
    <property type="evidence" value="ECO:0007669"/>
    <property type="project" value="UniProtKB-SubCell"/>
</dbReference>
<proteinExistence type="inferred from homology"/>
<feature type="transmembrane region" description="Helical" evidence="9">
    <location>
        <begin position="137"/>
        <end position="155"/>
    </location>
</feature>
<evidence type="ECO:0000256" key="9">
    <source>
        <dbReference type="RuleBase" id="RU369079"/>
    </source>
</evidence>
<feature type="transmembrane region" description="Helical" evidence="9">
    <location>
        <begin position="93"/>
        <end position="117"/>
    </location>
</feature>
<dbReference type="GO" id="GO:0022857">
    <property type="term" value="F:transmembrane transporter activity"/>
    <property type="evidence" value="ECO:0007669"/>
    <property type="project" value="UniProtKB-UniRule"/>
</dbReference>
<reference evidence="11" key="1">
    <citation type="submission" date="2021-03" db="EMBL/GenBank/DDBJ databases">
        <title>Roseibium sp. CAU 1637 isolated from Incheon.</title>
        <authorList>
            <person name="Kim W."/>
        </authorList>
    </citation>
    <scope>NUCLEOTIDE SEQUENCE</scope>
    <source>
        <strain evidence="11">CAU 1637</strain>
    </source>
</reference>
<comment type="subcellular location">
    <subcellularLocation>
        <location evidence="1 9">Cell inner membrane</location>
        <topology evidence="1 9">Multi-pass membrane protein</topology>
    </subcellularLocation>
</comment>
<feature type="transmembrane region" description="Helical" evidence="9">
    <location>
        <begin position="54"/>
        <end position="72"/>
    </location>
</feature>
<protein>
    <recommendedName>
        <fullName evidence="9">TRAP transporter small permease protein</fullName>
    </recommendedName>
</protein>
<name>A0A939J7N5_9HYPH</name>
<keyword evidence="6 9" id="KW-1133">Transmembrane helix</keyword>
<dbReference type="PANTHER" id="PTHR35011:SF11">
    <property type="entry name" value="TRAP TRANSPORTER SMALL PERMEASE PROTEIN"/>
    <property type="match status" value="1"/>
</dbReference>
<evidence type="ECO:0000313" key="11">
    <source>
        <dbReference type="EMBL" id="MBO0343989.1"/>
    </source>
</evidence>
<evidence type="ECO:0000256" key="8">
    <source>
        <dbReference type="ARBA" id="ARBA00038436"/>
    </source>
</evidence>
<keyword evidence="3" id="KW-1003">Cell membrane</keyword>
<evidence type="ECO:0000256" key="5">
    <source>
        <dbReference type="ARBA" id="ARBA00022692"/>
    </source>
</evidence>